<accession>K6Z2C6</accession>
<dbReference type="EMBL" id="BAEQ01000055">
    <property type="protein sequence ID" value="GAC30336.1"/>
    <property type="molecule type" value="Genomic_DNA"/>
</dbReference>
<comment type="caution">
    <text evidence="1">The sequence shown here is derived from an EMBL/GenBank/DDBJ whole genome shotgun (WGS) entry which is preliminary data.</text>
</comment>
<organism evidence="1 2">
    <name type="scientific">Brumicola pallidula DSM 14239 = ACAM 615</name>
    <dbReference type="NCBI Taxonomy" id="1121922"/>
    <lineage>
        <taxon>Bacteria</taxon>
        <taxon>Pseudomonadati</taxon>
        <taxon>Pseudomonadota</taxon>
        <taxon>Gammaproteobacteria</taxon>
        <taxon>Alteromonadales</taxon>
        <taxon>Alteromonadaceae</taxon>
        <taxon>Brumicola</taxon>
    </lineage>
</organism>
<evidence type="ECO:0000313" key="1">
    <source>
        <dbReference type="EMBL" id="GAC30336.1"/>
    </source>
</evidence>
<evidence type="ECO:0000313" key="2">
    <source>
        <dbReference type="Proteomes" id="UP000006251"/>
    </source>
</evidence>
<dbReference type="Proteomes" id="UP000006251">
    <property type="component" value="Unassembled WGS sequence"/>
</dbReference>
<proteinExistence type="predicted"/>
<name>K6Z2C6_9ALTE</name>
<reference evidence="2" key="1">
    <citation type="journal article" date="2014" name="Environ. Microbiol.">
        <title>Comparative genomics of the marine bacterial genus Glaciecola reveals the high degree of genomic diversity and genomic characteristic for cold adaptation.</title>
        <authorList>
            <person name="Qin Q.L."/>
            <person name="Xie B.B."/>
            <person name="Yu Y."/>
            <person name="Shu Y.L."/>
            <person name="Rong J.C."/>
            <person name="Zhang Y.J."/>
            <person name="Zhao D.L."/>
            <person name="Chen X.L."/>
            <person name="Zhang X.Y."/>
            <person name="Chen B."/>
            <person name="Zhou B.C."/>
            <person name="Zhang Y.Z."/>
        </authorList>
    </citation>
    <scope>NUCLEOTIDE SEQUENCE [LARGE SCALE GENOMIC DNA]</scope>
    <source>
        <strain evidence="2">ACAM 615</strain>
    </source>
</reference>
<dbReference type="AlphaFoldDB" id="K6Z2C6"/>
<sequence>MGQWRRLAKIAMQLDYSGSQRFDQWQALGLKMITFECHNKRENKLYYQSPASNIRVERENYETCDEQRDYFFILIWCLAKEVLINSVDDGRFYLNTLFYDDKIFSAEY</sequence>
<keyword evidence="2" id="KW-1185">Reference proteome</keyword>
<gene>
    <name evidence="1" type="ORF">GPAL_3488</name>
</gene>
<protein>
    <submittedName>
        <fullName evidence="1">Uncharacterized protein</fullName>
    </submittedName>
</protein>
<dbReference type="STRING" id="1121922.GCA_000428905_00844"/>